<dbReference type="OrthoDB" id="2042428at2"/>
<evidence type="ECO:0000313" key="1">
    <source>
        <dbReference type="EMBL" id="KGM36173.1"/>
    </source>
</evidence>
<sequence length="222" mass="26338">MNKLDSLVRMSLLRYPTLYATRWDVLRNLYLGFGHGYEWIDGELSNIFKEDDEETARSRFFRDINEDAAEHQAAVDRGIPDFLQDLYERRRVNLELRRQRRRFQFDNLDMITVEDRLYLTGSWDNPHGIVRTISTRYSPIFLVPDNAEESFRRGAREVFDIAIPMLYDLELCGHDHGMRATLIASQNRIFPPSPYATELAKKLIDEIRREEEEEEEEEEEGE</sequence>
<dbReference type="AlphaFoldDB" id="A0A0A0DE46"/>
<accession>A0A0A0DE46</accession>
<name>A0A0A0DE46_9PROT</name>
<evidence type="ECO:0000313" key="2">
    <source>
        <dbReference type="Proteomes" id="UP000029995"/>
    </source>
</evidence>
<gene>
    <name evidence="1" type="ORF">P409_00565</name>
</gene>
<protein>
    <submittedName>
        <fullName evidence="1">Uncharacterized protein</fullName>
    </submittedName>
</protein>
<comment type="caution">
    <text evidence="1">The sequence shown here is derived from an EMBL/GenBank/DDBJ whole genome shotgun (WGS) entry which is preliminary data.</text>
</comment>
<reference evidence="1 2" key="1">
    <citation type="submission" date="2014-01" db="EMBL/GenBank/DDBJ databases">
        <title>Genome sequence determination for a cystic fibrosis isolate, Inquilinus limosus.</title>
        <authorList>
            <person name="Pino M."/>
            <person name="Di Conza J."/>
            <person name="Gutkind G."/>
        </authorList>
    </citation>
    <scope>NUCLEOTIDE SEQUENCE [LARGE SCALE GENOMIC DNA]</scope>
    <source>
        <strain evidence="1 2">MP06</strain>
    </source>
</reference>
<organism evidence="1 2">
    <name type="scientific">Inquilinus limosus MP06</name>
    <dbReference type="NCBI Taxonomy" id="1398085"/>
    <lineage>
        <taxon>Bacteria</taxon>
        <taxon>Pseudomonadati</taxon>
        <taxon>Pseudomonadota</taxon>
        <taxon>Alphaproteobacteria</taxon>
        <taxon>Rhodospirillales</taxon>
        <taxon>Rhodospirillaceae</taxon>
        <taxon>Inquilinus</taxon>
    </lineage>
</organism>
<proteinExistence type="predicted"/>
<dbReference type="Proteomes" id="UP000029995">
    <property type="component" value="Unassembled WGS sequence"/>
</dbReference>
<dbReference type="RefSeq" id="WP_034830614.1">
    <property type="nucleotide sequence ID" value="NZ_JANX01000001.1"/>
</dbReference>
<dbReference type="EMBL" id="JANX01000001">
    <property type="protein sequence ID" value="KGM36173.1"/>
    <property type="molecule type" value="Genomic_DNA"/>
</dbReference>